<reference evidence="2 3" key="1">
    <citation type="submission" date="2016-08" db="EMBL/GenBank/DDBJ databases">
        <title>Hymenobacter coccineus sp. nov., Hymenobacter lapidarius sp. nov. and Hymenobacter glacialis sp. nov., isolated from Antarctic soil.</title>
        <authorList>
            <person name="Sedlacek I."/>
            <person name="Kralova S."/>
            <person name="Kyrova K."/>
            <person name="Maslanova I."/>
            <person name="Stankova E."/>
            <person name="Vrbovska V."/>
            <person name="Nemec M."/>
            <person name="Bartak M."/>
            <person name="Svec P."/>
            <person name="Busse H.-J."/>
            <person name="Pantucek R."/>
        </authorList>
    </citation>
    <scope>NUCLEOTIDE SEQUENCE [LARGE SCALE GENOMIC DNA]</scope>
    <source>
        <strain evidence="2 3">CCM 8643</strain>
    </source>
</reference>
<dbReference type="EMBL" id="MDZB01000130">
    <property type="protein sequence ID" value="OGX83532.1"/>
    <property type="molecule type" value="Genomic_DNA"/>
</dbReference>
<protein>
    <submittedName>
        <fullName evidence="2">Uncharacterized protein</fullName>
    </submittedName>
</protein>
<gene>
    <name evidence="2" type="ORF">BEN47_17510</name>
</gene>
<evidence type="ECO:0000256" key="1">
    <source>
        <dbReference type="SAM" id="Coils"/>
    </source>
</evidence>
<organism evidence="2 3">
    <name type="scientific">Hymenobacter lapidarius</name>
    <dbReference type="NCBI Taxonomy" id="1908237"/>
    <lineage>
        <taxon>Bacteria</taxon>
        <taxon>Pseudomonadati</taxon>
        <taxon>Bacteroidota</taxon>
        <taxon>Cytophagia</taxon>
        <taxon>Cytophagales</taxon>
        <taxon>Hymenobacteraceae</taxon>
        <taxon>Hymenobacter</taxon>
    </lineage>
</organism>
<comment type="caution">
    <text evidence="2">The sequence shown here is derived from an EMBL/GenBank/DDBJ whole genome shotgun (WGS) entry which is preliminary data.</text>
</comment>
<dbReference type="RefSeq" id="WP_070729218.1">
    <property type="nucleotide sequence ID" value="NZ_MDZB01000130.1"/>
</dbReference>
<proteinExistence type="predicted"/>
<keyword evidence="3" id="KW-1185">Reference proteome</keyword>
<sequence>MSQAPLVITPVHIQRAKAALHDAGIPVAVGNQALALATAYYNQTPQVSQTDAMRQERNRVQDELENVSSQLLHEQRRTLRLERELAVALKLPKTHQNKAYKLRKQLRAILAVLQHPQAKDTTKLKGIAKLVVKALEGQDDLNQQILG</sequence>
<evidence type="ECO:0000313" key="2">
    <source>
        <dbReference type="EMBL" id="OGX83532.1"/>
    </source>
</evidence>
<accession>A0A1G1SY14</accession>
<keyword evidence="1" id="KW-0175">Coiled coil</keyword>
<dbReference type="Proteomes" id="UP000176294">
    <property type="component" value="Unassembled WGS sequence"/>
</dbReference>
<dbReference type="AlphaFoldDB" id="A0A1G1SY14"/>
<name>A0A1G1SY14_9BACT</name>
<evidence type="ECO:0000313" key="3">
    <source>
        <dbReference type="Proteomes" id="UP000176294"/>
    </source>
</evidence>
<dbReference type="OrthoDB" id="885072at2"/>
<feature type="coiled-coil region" evidence="1">
    <location>
        <begin position="50"/>
        <end position="77"/>
    </location>
</feature>